<dbReference type="Gene3D" id="1.20.120.530">
    <property type="entry name" value="GntR ligand-binding domain-like"/>
    <property type="match status" value="1"/>
</dbReference>
<keyword evidence="1" id="KW-0805">Transcription regulation</keyword>
<reference evidence="5" key="2">
    <citation type="submission" date="2021-04" db="EMBL/GenBank/DDBJ databases">
        <authorList>
            <person name="Gilroy R."/>
        </authorList>
    </citation>
    <scope>NUCLEOTIDE SEQUENCE</scope>
    <source>
        <strain evidence="5">ChiSjej1B19-8411</strain>
    </source>
</reference>
<dbReference type="AlphaFoldDB" id="A0A9D1WKH0"/>
<dbReference type="PROSITE" id="PS50949">
    <property type="entry name" value="HTH_GNTR"/>
    <property type="match status" value="1"/>
</dbReference>
<reference evidence="5" key="1">
    <citation type="journal article" date="2021" name="PeerJ">
        <title>Extensive microbial diversity within the chicken gut microbiome revealed by metagenomics and culture.</title>
        <authorList>
            <person name="Gilroy R."/>
            <person name="Ravi A."/>
            <person name="Getino M."/>
            <person name="Pursley I."/>
            <person name="Horton D.L."/>
            <person name="Alikhan N.F."/>
            <person name="Baker D."/>
            <person name="Gharbi K."/>
            <person name="Hall N."/>
            <person name="Watson M."/>
            <person name="Adriaenssens E.M."/>
            <person name="Foster-Nyarko E."/>
            <person name="Jarju S."/>
            <person name="Secka A."/>
            <person name="Antonio M."/>
            <person name="Oren A."/>
            <person name="Chaudhuri R.R."/>
            <person name="La Ragione R."/>
            <person name="Hildebrand F."/>
            <person name="Pallen M.J."/>
        </authorList>
    </citation>
    <scope>NUCLEOTIDE SEQUENCE</scope>
    <source>
        <strain evidence="5">ChiSjej1B19-8411</strain>
    </source>
</reference>
<dbReference type="PANTHER" id="PTHR43537">
    <property type="entry name" value="TRANSCRIPTIONAL REGULATOR, GNTR FAMILY"/>
    <property type="match status" value="1"/>
</dbReference>
<keyword evidence="2" id="KW-0238">DNA-binding</keyword>
<dbReference type="SUPFAM" id="SSF48008">
    <property type="entry name" value="GntR ligand-binding domain-like"/>
    <property type="match status" value="1"/>
</dbReference>
<dbReference type="SUPFAM" id="SSF46785">
    <property type="entry name" value="Winged helix' DNA-binding domain"/>
    <property type="match status" value="1"/>
</dbReference>
<dbReference type="Pfam" id="PF07729">
    <property type="entry name" value="FCD"/>
    <property type="match status" value="1"/>
</dbReference>
<dbReference type="InterPro" id="IPR036388">
    <property type="entry name" value="WH-like_DNA-bd_sf"/>
</dbReference>
<dbReference type="InterPro" id="IPR000524">
    <property type="entry name" value="Tscrpt_reg_HTH_GntR"/>
</dbReference>
<evidence type="ECO:0000256" key="1">
    <source>
        <dbReference type="ARBA" id="ARBA00023015"/>
    </source>
</evidence>
<dbReference type="PANTHER" id="PTHR43537:SF45">
    <property type="entry name" value="GNTR FAMILY REGULATORY PROTEIN"/>
    <property type="match status" value="1"/>
</dbReference>
<evidence type="ECO:0000256" key="2">
    <source>
        <dbReference type="ARBA" id="ARBA00023125"/>
    </source>
</evidence>
<dbReference type="SMART" id="SM00895">
    <property type="entry name" value="FCD"/>
    <property type="match status" value="1"/>
</dbReference>
<name>A0A9D1WKH0_9FIRM</name>
<dbReference type="Pfam" id="PF00392">
    <property type="entry name" value="GntR"/>
    <property type="match status" value="1"/>
</dbReference>
<evidence type="ECO:0000313" key="5">
    <source>
        <dbReference type="EMBL" id="HIX60583.1"/>
    </source>
</evidence>
<dbReference type="InterPro" id="IPR011711">
    <property type="entry name" value="GntR_C"/>
</dbReference>
<dbReference type="Proteomes" id="UP000886817">
    <property type="component" value="Unassembled WGS sequence"/>
</dbReference>
<dbReference type="GO" id="GO:0003677">
    <property type="term" value="F:DNA binding"/>
    <property type="evidence" value="ECO:0007669"/>
    <property type="project" value="UniProtKB-KW"/>
</dbReference>
<organism evidence="5 6">
    <name type="scientific">Candidatus Blautia gallistercoris</name>
    <dbReference type="NCBI Taxonomy" id="2838490"/>
    <lineage>
        <taxon>Bacteria</taxon>
        <taxon>Bacillati</taxon>
        <taxon>Bacillota</taxon>
        <taxon>Clostridia</taxon>
        <taxon>Lachnospirales</taxon>
        <taxon>Lachnospiraceae</taxon>
        <taxon>Blautia</taxon>
    </lineage>
</organism>
<keyword evidence="3" id="KW-0804">Transcription</keyword>
<sequence length="215" mass="24280">MLGLKPITLLPARERVASSLRKAIISRQIGQGEVLTLEATAQELGVSVTPVREAFQILARDDLIELKQNKTAVVLGVNEQTIREHYQVRAALESMACVLCCQNGADLTAVENCVTGARKALDEQDVSSYSNFNQSFHYEIWKAANNEKMKNMLSELWNGLSMGLRTTEAEYAEKSQKEHEEIYEALKNRQEDCARQRMNAHILRSMEDTLTRYEG</sequence>
<dbReference type="InterPro" id="IPR008920">
    <property type="entry name" value="TF_FadR/GntR_C"/>
</dbReference>
<evidence type="ECO:0000313" key="6">
    <source>
        <dbReference type="Proteomes" id="UP000886817"/>
    </source>
</evidence>
<protein>
    <submittedName>
        <fullName evidence="5">GntR family transcriptional regulator</fullName>
    </submittedName>
</protein>
<dbReference type="GO" id="GO:0003700">
    <property type="term" value="F:DNA-binding transcription factor activity"/>
    <property type="evidence" value="ECO:0007669"/>
    <property type="project" value="InterPro"/>
</dbReference>
<proteinExistence type="predicted"/>
<evidence type="ECO:0000256" key="3">
    <source>
        <dbReference type="ARBA" id="ARBA00023163"/>
    </source>
</evidence>
<dbReference type="InterPro" id="IPR036390">
    <property type="entry name" value="WH_DNA-bd_sf"/>
</dbReference>
<evidence type="ECO:0000259" key="4">
    <source>
        <dbReference type="PROSITE" id="PS50949"/>
    </source>
</evidence>
<accession>A0A9D1WKH0</accession>
<dbReference type="Gene3D" id="1.10.10.10">
    <property type="entry name" value="Winged helix-like DNA-binding domain superfamily/Winged helix DNA-binding domain"/>
    <property type="match status" value="1"/>
</dbReference>
<dbReference type="SMART" id="SM00345">
    <property type="entry name" value="HTH_GNTR"/>
    <property type="match status" value="1"/>
</dbReference>
<gene>
    <name evidence="5" type="ORF">IAA45_12865</name>
</gene>
<feature type="domain" description="HTH gntR-type" evidence="4">
    <location>
        <begin position="10"/>
        <end position="77"/>
    </location>
</feature>
<dbReference type="EMBL" id="DXEX01000275">
    <property type="protein sequence ID" value="HIX60583.1"/>
    <property type="molecule type" value="Genomic_DNA"/>
</dbReference>
<comment type="caution">
    <text evidence="5">The sequence shown here is derived from an EMBL/GenBank/DDBJ whole genome shotgun (WGS) entry which is preliminary data.</text>
</comment>